<dbReference type="InterPro" id="IPR016181">
    <property type="entry name" value="Acyl_CoA_acyltransferase"/>
</dbReference>
<keyword evidence="3" id="KW-1185">Reference proteome</keyword>
<evidence type="ECO:0000313" key="2">
    <source>
        <dbReference type="EMBL" id="MDO5972988.1"/>
    </source>
</evidence>
<evidence type="ECO:0000259" key="1">
    <source>
        <dbReference type="PROSITE" id="PS51186"/>
    </source>
</evidence>
<dbReference type="EMBL" id="JAUOEL010000001">
    <property type="protein sequence ID" value="MDO5972988.1"/>
    <property type="molecule type" value="Genomic_DNA"/>
</dbReference>
<comment type="caution">
    <text evidence="2">The sequence shown here is derived from an EMBL/GenBank/DDBJ whole genome shotgun (WGS) entry which is preliminary data.</text>
</comment>
<organism evidence="2 3">
    <name type="scientific">Flavivirga jejuensis</name>
    <dbReference type="NCBI Taxonomy" id="870487"/>
    <lineage>
        <taxon>Bacteria</taxon>
        <taxon>Pseudomonadati</taxon>
        <taxon>Bacteroidota</taxon>
        <taxon>Flavobacteriia</taxon>
        <taxon>Flavobacteriales</taxon>
        <taxon>Flavobacteriaceae</taxon>
        <taxon>Flavivirga</taxon>
    </lineage>
</organism>
<dbReference type="EC" id="2.3.1.-" evidence="2"/>
<dbReference type="RefSeq" id="WP_303300044.1">
    <property type="nucleotide sequence ID" value="NZ_BAABDA010000042.1"/>
</dbReference>
<dbReference type="CDD" id="cd04301">
    <property type="entry name" value="NAT_SF"/>
    <property type="match status" value="1"/>
</dbReference>
<keyword evidence="2" id="KW-0808">Transferase</keyword>
<dbReference type="Proteomes" id="UP001176806">
    <property type="component" value="Unassembled WGS sequence"/>
</dbReference>
<dbReference type="Pfam" id="PF13508">
    <property type="entry name" value="Acetyltransf_7"/>
    <property type="match status" value="1"/>
</dbReference>
<gene>
    <name evidence="2" type="ORF">Q4Q40_02225</name>
</gene>
<evidence type="ECO:0000313" key="3">
    <source>
        <dbReference type="Proteomes" id="UP001176806"/>
    </source>
</evidence>
<feature type="domain" description="N-acetyltransferase" evidence="1">
    <location>
        <begin position="1"/>
        <end position="156"/>
    </location>
</feature>
<sequence length="179" mass="20149">MKNSIYQGGRHQEIIQLFAETFPFEEDKKEGSLIGKLAKDLLENTSNQYLKVFISMHEGVISACVIFSKLRFKQNHTNAWLLSPIAVKPTARGKGIGTNLIKYAHGVLRNGGVQIVTTYGDIRFYSKVGYKPISTKIIQAPLTIGCPKCWIAQSLENHEIKPITGKTYCVEAINDTRYW</sequence>
<dbReference type="SUPFAM" id="SSF55729">
    <property type="entry name" value="Acyl-CoA N-acyltransferases (Nat)"/>
    <property type="match status" value="1"/>
</dbReference>
<dbReference type="GO" id="GO:0016746">
    <property type="term" value="F:acyltransferase activity"/>
    <property type="evidence" value="ECO:0007669"/>
    <property type="project" value="UniProtKB-KW"/>
</dbReference>
<protein>
    <submittedName>
        <fullName evidence="2">GNAT family N-acetyltransferase</fullName>
        <ecNumber evidence="2">2.3.1.-</ecNumber>
    </submittedName>
</protein>
<keyword evidence="2" id="KW-0012">Acyltransferase</keyword>
<dbReference type="InterPro" id="IPR000182">
    <property type="entry name" value="GNAT_dom"/>
</dbReference>
<dbReference type="Gene3D" id="3.40.630.30">
    <property type="match status" value="1"/>
</dbReference>
<proteinExistence type="predicted"/>
<dbReference type="PROSITE" id="PS51186">
    <property type="entry name" value="GNAT"/>
    <property type="match status" value="1"/>
</dbReference>
<name>A0ABT8WIL1_9FLAO</name>
<reference evidence="2" key="1">
    <citation type="submission" date="2023-07" db="EMBL/GenBank/DDBJ databases">
        <title>Two novel species in the genus Flavivirga.</title>
        <authorList>
            <person name="Kwon K."/>
        </authorList>
    </citation>
    <scope>NUCLEOTIDE SEQUENCE</scope>
    <source>
        <strain evidence="2">KACC 14158</strain>
    </source>
</reference>
<accession>A0ABT8WIL1</accession>